<evidence type="ECO:0000313" key="3">
    <source>
        <dbReference type="Proteomes" id="UP000234323"/>
    </source>
</evidence>
<feature type="compositionally biased region" description="Acidic residues" evidence="1">
    <location>
        <begin position="27"/>
        <end position="47"/>
    </location>
</feature>
<dbReference type="EMBL" id="LLXI01000695">
    <property type="protein sequence ID" value="PKY49021.1"/>
    <property type="molecule type" value="Genomic_DNA"/>
</dbReference>
<evidence type="ECO:0000313" key="2">
    <source>
        <dbReference type="EMBL" id="PKY49021.1"/>
    </source>
</evidence>
<dbReference type="Proteomes" id="UP000234323">
    <property type="component" value="Unassembled WGS sequence"/>
</dbReference>
<reference evidence="2 3" key="1">
    <citation type="submission" date="2015-10" db="EMBL/GenBank/DDBJ databases">
        <title>Genome analyses suggest a sexual origin of heterokaryosis in a supposedly ancient asexual fungus.</title>
        <authorList>
            <person name="Ropars J."/>
            <person name="Sedzielewska K."/>
            <person name="Noel J."/>
            <person name="Charron P."/>
            <person name="Farinelli L."/>
            <person name="Marton T."/>
            <person name="Kruger M."/>
            <person name="Pelin A."/>
            <person name="Brachmann A."/>
            <person name="Corradi N."/>
        </authorList>
    </citation>
    <scope>NUCLEOTIDE SEQUENCE [LARGE SCALE GENOMIC DNA]</scope>
    <source>
        <strain evidence="2 3">A4</strain>
    </source>
</reference>
<comment type="caution">
    <text evidence="2">The sequence shown here is derived from an EMBL/GenBank/DDBJ whole genome shotgun (WGS) entry which is preliminary data.</text>
</comment>
<gene>
    <name evidence="2" type="ORF">RhiirA4_464807</name>
</gene>
<accession>A0A2I1GQV8</accession>
<dbReference type="AlphaFoldDB" id="A0A2I1GQV8"/>
<name>A0A2I1GQV8_9GLOM</name>
<protein>
    <submittedName>
        <fullName evidence="2">Uncharacterized protein</fullName>
    </submittedName>
</protein>
<feature type="region of interest" description="Disordered" evidence="1">
    <location>
        <begin position="20"/>
        <end position="55"/>
    </location>
</feature>
<proteinExistence type="predicted"/>
<evidence type="ECO:0000256" key="1">
    <source>
        <dbReference type="SAM" id="MobiDB-lite"/>
    </source>
</evidence>
<keyword evidence="3" id="KW-1185">Reference proteome</keyword>
<sequence>MDPNENEMNNVAQYLDSLVTTINPDNEPNEIVDEKDEETLEDDDDDDVSSRNAIIDSPSDLGLRNMDRSYDWINEARQRYSNTDFLEADTFVSRVSINWQGNNVLNTDHRIERTAGNGKTYFNNEIRSRLQVLSLMVNGYSSYIVIDEKNSYDFGQPPSVLDLPMYTNIPQDQLFNNGVAAYHQFKEAYKLDVVQRQSGNTKRAAKL</sequence>
<organism evidence="2 3">
    <name type="scientific">Rhizophagus irregularis</name>
    <dbReference type="NCBI Taxonomy" id="588596"/>
    <lineage>
        <taxon>Eukaryota</taxon>
        <taxon>Fungi</taxon>
        <taxon>Fungi incertae sedis</taxon>
        <taxon>Mucoromycota</taxon>
        <taxon>Glomeromycotina</taxon>
        <taxon>Glomeromycetes</taxon>
        <taxon>Glomerales</taxon>
        <taxon>Glomeraceae</taxon>
        <taxon>Rhizophagus</taxon>
    </lineage>
</organism>